<sequence>MGRLYHSAGPDGCAHWSRAYLSWAATSGLLGKNMGEIGDSREESWSRLEDVAYGDEENGGRSMDWFNEHCEGGESSRLWESVGIDSLIKMET</sequence>
<protein>
    <submittedName>
        <fullName evidence="1">Uncharacterized protein</fullName>
    </submittedName>
</protein>
<name>A0ABR2G4C7_9ROSI</name>
<reference evidence="1 2" key="1">
    <citation type="journal article" date="2024" name="G3 (Bethesda)">
        <title>Genome assembly of Hibiscus sabdariffa L. provides insights into metabolisms of medicinal natural products.</title>
        <authorList>
            <person name="Kim T."/>
        </authorList>
    </citation>
    <scope>NUCLEOTIDE SEQUENCE [LARGE SCALE GENOMIC DNA]</scope>
    <source>
        <strain evidence="1">TK-2024</strain>
        <tissue evidence="1">Old leaves</tissue>
    </source>
</reference>
<organism evidence="1 2">
    <name type="scientific">Hibiscus sabdariffa</name>
    <name type="common">roselle</name>
    <dbReference type="NCBI Taxonomy" id="183260"/>
    <lineage>
        <taxon>Eukaryota</taxon>
        <taxon>Viridiplantae</taxon>
        <taxon>Streptophyta</taxon>
        <taxon>Embryophyta</taxon>
        <taxon>Tracheophyta</taxon>
        <taxon>Spermatophyta</taxon>
        <taxon>Magnoliopsida</taxon>
        <taxon>eudicotyledons</taxon>
        <taxon>Gunneridae</taxon>
        <taxon>Pentapetalae</taxon>
        <taxon>rosids</taxon>
        <taxon>malvids</taxon>
        <taxon>Malvales</taxon>
        <taxon>Malvaceae</taxon>
        <taxon>Malvoideae</taxon>
        <taxon>Hibiscus</taxon>
    </lineage>
</organism>
<gene>
    <name evidence="1" type="ORF">V6N12_045779</name>
</gene>
<evidence type="ECO:0000313" key="2">
    <source>
        <dbReference type="Proteomes" id="UP001472677"/>
    </source>
</evidence>
<proteinExistence type="predicted"/>
<keyword evidence="2" id="KW-1185">Reference proteome</keyword>
<comment type="caution">
    <text evidence="1">The sequence shown here is derived from an EMBL/GenBank/DDBJ whole genome shotgun (WGS) entry which is preliminary data.</text>
</comment>
<dbReference type="EMBL" id="JBBPBM010000003">
    <property type="protein sequence ID" value="KAK8593704.1"/>
    <property type="molecule type" value="Genomic_DNA"/>
</dbReference>
<accession>A0ABR2G4C7</accession>
<evidence type="ECO:0000313" key="1">
    <source>
        <dbReference type="EMBL" id="KAK8593704.1"/>
    </source>
</evidence>
<dbReference type="Proteomes" id="UP001472677">
    <property type="component" value="Unassembled WGS sequence"/>
</dbReference>